<keyword evidence="2 5" id="KW-0378">Hydrolase</keyword>
<dbReference type="Proteomes" id="UP000070544">
    <property type="component" value="Unassembled WGS sequence"/>
</dbReference>
<feature type="region of interest" description="Disordered" evidence="3">
    <location>
        <begin position="1"/>
        <end position="20"/>
    </location>
</feature>
<dbReference type="Pfam" id="PF00561">
    <property type="entry name" value="Abhydrolase_1"/>
    <property type="match status" value="1"/>
</dbReference>
<gene>
    <name evidence="5" type="ORF">M427DRAFT_144693</name>
</gene>
<evidence type="ECO:0000256" key="1">
    <source>
        <dbReference type="ARBA" id="ARBA00008645"/>
    </source>
</evidence>
<organism evidence="5 6">
    <name type="scientific">Gonapodya prolifera (strain JEL478)</name>
    <name type="common">Monoblepharis prolifera</name>
    <dbReference type="NCBI Taxonomy" id="1344416"/>
    <lineage>
        <taxon>Eukaryota</taxon>
        <taxon>Fungi</taxon>
        <taxon>Fungi incertae sedis</taxon>
        <taxon>Chytridiomycota</taxon>
        <taxon>Chytridiomycota incertae sedis</taxon>
        <taxon>Monoblepharidomycetes</taxon>
        <taxon>Monoblepharidales</taxon>
        <taxon>Gonapodyaceae</taxon>
        <taxon>Gonapodya</taxon>
    </lineage>
</organism>
<reference evidence="5 6" key="1">
    <citation type="journal article" date="2015" name="Genome Biol. Evol.">
        <title>Phylogenomic analyses indicate that early fungi evolved digesting cell walls of algal ancestors of land plants.</title>
        <authorList>
            <person name="Chang Y."/>
            <person name="Wang S."/>
            <person name="Sekimoto S."/>
            <person name="Aerts A.L."/>
            <person name="Choi C."/>
            <person name="Clum A."/>
            <person name="LaButti K.M."/>
            <person name="Lindquist E.A."/>
            <person name="Yee Ngan C."/>
            <person name="Ohm R.A."/>
            <person name="Salamov A.A."/>
            <person name="Grigoriev I.V."/>
            <person name="Spatafora J.W."/>
            <person name="Berbee M.L."/>
        </authorList>
    </citation>
    <scope>NUCLEOTIDE SEQUENCE [LARGE SCALE GENOMIC DNA]</scope>
    <source>
        <strain evidence="5 6">JEL478</strain>
    </source>
</reference>
<name>A0A139AIR1_GONPJ</name>
<dbReference type="Gene3D" id="3.40.50.1820">
    <property type="entry name" value="alpha/beta hydrolase"/>
    <property type="match status" value="1"/>
</dbReference>
<feature type="region of interest" description="Disordered" evidence="3">
    <location>
        <begin position="245"/>
        <end position="309"/>
    </location>
</feature>
<accession>A0A139AIR1</accession>
<keyword evidence="6" id="KW-1185">Reference proteome</keyword>
<dbReference type="GO" id="GO:0016020">
    <property type="term" value="C:membrane"/>
    <property type="evidence" value="ECO:0007669"/>
    <property type="project" value="TreeGrafter"/>
</dbReference>
<proteinExistence type="inferred from homology"/>
<dbReference type="InterPro" id="IPR050266">
    <property type="entry name" value="AB_hydrolase_sf"/>
</dbReference>
<evidence type="ECO:0000313" key="6">
    <source>
        <dbReference type="Proteomes" id="UP000070544"/>
    </source>
</evidence>
<dbReference type="PANTHER" id="PTHR43798:SF14">
    <property type="entry name" value="SERINE HYDROLASE-LIKE PROTEIN DDB_G0286239"/>
    <property type="match status" value="1"/>
</dbReference>
<dbReference type="OrthoDB" id="408373at2759"/>
<evidence type="ECO:0000256" key="3">
    <source>
        <dbReference type="SAM" id="MobiDB-lite"/>
    </source>
</evidence>
<dbReference type="InterPro" id="IPR000073">
    <property type="entry name" value="AB_hydrolase_1"/>
</dbReference>
<comment type="similarity">
    <text evidence="1">Belongs to the AB hydrolase superfamily.</text>
</comment>
<dbReference type="SUPFAM" id="SSF53474">
    <property type="entry name" value="alpha/beta-Hydrolases"/>
    <property type="match status" value="1"/>
</dbReference>
<dbReference type="EMBL" id="KQ965751">
    <property type="protein sequence ID" value="KXS16628.1"/>
    <property type="molecule type" value="Genomic_DNA"/>
</dbReference>
<feature type="region of interest" description="Disordered" evidence="3">
    <location>
        <begin position="51"/>
        <end position="71"/>
    </location>
</feature>
<feature type="compositionally biased region" description="Basic and acidic residues" evidence="3">
    <location>
        <begin position="266"/>
        <end position="276"/>
    </location>
</feature>
<feature type="compositionally biased region" description="Acidic residues" evidence="3">
    <location>
        <begin position="291"/>
        <end position="305"/>
    </location>
</feature>
<protein>
    <submittedName>
        <fullName evidence="5">Alpha/beta-hydrolase</fullName>
    </submittedName>
</protein>
<sequence length="450" mass="49543">MQSKTKSRKLAPHPTGRTVRSLRFPISGTSALRRFTPPEVFLIMIRNSAECPPQRSESEGSAPAHVTGTDGHAIQQDSKLCTLSHSTLRRVSRILYPSHRATLVCIDVPGHGLSDHRHRQVEYSDWRCVADVEAVREQLGWGRFHGVGHSMGCQILSMYAGTYPTRLHTLSLIDSVGPWSFPDVLHPPLLAEYVRDTKRAGAKRKPLYPTVHDALVARSKGSRIPLTYEGARVLCTRGLMEVELSGEGGDPGPVVETGPKYVMKTGGEKELTEGGQKRRGSVGKRATASTDDGDEEEEEDEEDGGEQAADGKFEKKVWYTWRTDPSLILSSGIRPSESVSVEFLKRIKCPTLVVLATEGYFVPTLQREGEDAEKQRLQTRLRGLRGGAARVVIMEGSHHLHLESRFRECGELVADFLEDHAGARARLGASGDEVAAGKIEEWVEGAVARL</sequence>
<feature type="compositionally biased region" description="Basic residues" evidence="3">
    <location>
        <begin position="1"/>
        <end position="11"/>
    </location>
</feature>
<dbReference type="STRING" id="1344416.A0A139AIR1"/>
<dbReference type="PANTHER" id="PTHR43798">
    <property type="entry name" value="MONOACYLGLYCEROL LIPASE"/>
    <property type="match status" value="1"/>
</dbReference>
<dbReference type="GO" id="GO:0016787">
    <property type="term" value="F:hydrolase activity"/>
    <property type="evidence" value="ECO:0007669"/>
    <property type="project" value="UniProtKB-KW"/>
</dbReference>
<evidence type="ECO:0000313" key="5">
    <source>
        <dbReference type="EMBL" id="KXS16628.1"/>
    </source>
</evidence>
<dbReference type="AlphaFoldDB" id="A0A139AIR1"/>
<evidence type="ECO:0000256" key="2">
    <source>
        <dbReference type="ARBA" id="ARBA00022801"/>
    </source>
</evidence>
<dbReference type="InterPro" id="IPR029058">
    <property type="entry name" value="AB_hydrolase_fold"/>
</dbReference>
<evidence type="ECO:0000259" key="4">
    <source>
        <dbReference type="Pfam" id="PF00561"/>
    </source>
</evidence>
<feature type="domain" description="AB hydrolase-1" evidence="4">
    <location>
        <begin position="99"/>
        <end position="193"/>
    </location>
</feature>